<proteinExistence type="predicted"/>
<evidence type="ECO:0000256" key="1">
    <source>
        <dbReference type="SAM" id="MobiDB-lite"/>
    </source>
</evidence>
<dbReference type="Proteomes" id="UP000887565">
    <property type="component" value="Unplaced"/>
</dbReference>
<dbReference type="AlphaFoldDB" id="A0A915K488"/>
<feature type="compositionally biased region" description="Basic and acidic residues" evidence="1">
    <location>
        <begin position="7"/>
        <end position="24"/>
    </location>
</feature>
<reference evidence="3" key="1">
    <citation type="submission" date="2022-11" db="UniProtKB">
        <authorList>
            <consortium name="WormBaseParasite"/>
        </authorList>
    </citation>
    <scope>IDENTIFICATION</scope>
</reference>
<name>A0A915K488_ROMCU</name>
<feature type="compositionally biased region" description="Basic residues" evidence="1">
    <location>
        <begin position="25"/>
        <end position="45"/>
    </location>
</feature>
<feature type="region of interest" description="Disordered" evidence="1">
    <location>
        <begin position="1"/>
        <end position="91"/>
    </location>
</feature>
<protein>
    <submittedName>
        <fullName evidence="3">Uncharacterized protein</fullName>
    </submittedName>
</protein>
<sequence length="133" mass="15405">MKVITTKNKDEKNRGLEKRKERATVRNRKAVNPKSMKAKKGRKERRGREKDGKRRRKHDNHLDVSYSSGAPSLDKARNNEVAQPGTSMCDPNAMLQAQQPISYLPPNYPGLPMAQYLQVVWCHHQHSFNWHAF</sequence>
<accession>A0A915K488</accession>
<dbReference type="WBParaSite" id="nRc.2.0.1.t33148-RA">
    <property type="protein sequence ID" value="nRc.2.0.1.t33148-RA"/>
    <property type="gene ID" value="nRc.2.0.1.g33148"/>
</dbReference>
<evidence type="ECO:0000313" key="2">
    <source>
        <dbReference type="Proteomes" id="UP000887565"/>
    </source>
</evidence>
<organism evidence="2 3">
    <name type="scientific">Romanomermis culicivorax</name>
    <name type="common">Nematode worm</name>
    <dbReference type="NCBI Taxonomy" id="13658"/>
    <lineage>
        <taxon>Eukaryota</taxon>
        <taxon>Metazoa</taxon>
        <taxon>Ecdysozoa</taxon>
        <taxon>Nematoda</taxon>
        <taxon>Enoplea</taxon>
        <taxon>Dorylaimia</taxon>
        <taxon>Mermithida</taxon>
        <taxon>Mermithoidea</taxon>
        <taxon>Mermithidae</taxon>
        <taxon>Romanomermis</taxon>
    </lineage>
</organism>
<evidence type="ECO:0000313" key="3">
    <source>
        <dbReference type="WBParaSite" id="nRc.2.0.1.t33148-RA"/>
    </source>
</evidence>
<keyword evidence="2" id="KW-1185">Reference proteome</keyword>